<dbReference type="GO" id="GO:0016020">
    <property type="term" value="C:membrane"/>
    <property type="evidence" value="ECO:0007669"/>
    <property type="project" value="UniProtKB-SubCell"/>
</dbReference>
<feature type="compositionally biased region" description="Polar residues" evidence="6">
    <location>
        <begin position="293"/>
        <end position="304"/>
    </location>
</feature>
<sequence>MSDLKIPKSAAKPDVDISEDTSPALIITCAVLLPLTWLAVGLRVYVRAWITKSFKLDDWFIVIAQFTFTVVCALILEGVRDGLGKHNTALASDKLILSIKISGLTPTRIYILDMIFVKLSIGIFLLRLAVWTAYKWILRICLVVFALWGLGLFFWNTFQCNPVEKLWDFRIQYGYCASPDAIVSWAIALSVLNIVSDWVYALLPVPMVWNIKMTKQAKITVIFLLGLGIFASIATVVRFKYLHGLHQWNDLSYSLTDAVVWTLIEPGVAILATSLATIRPLLRIFQIKGFRSSDSSATTTTGLSVTEEEANKKDPSTDRGTMPGANNISDMS</sequence>
<comment type="subcellular location">
    <subcellularLocation>
        <location evidence="1">Membrane</location>
        <topology evidence="1">Multi-pass membrane protein</topology>
    </subcellularLocation>
</comment>
<feature type="transmembrane region" description="Helical" evidence="7">
    <location>
        <begin position="136"/>
        <end position="155"/>
    </location>
</feature>
<dbReference type="Pfam" id="PF20684">
    <property type="entry name" value="Fung_rhodopsin"/>
    <property type="match status" value="1"/>
</dbReference>
<protein>
    <recommendedName>
        <fullName evidence="8">Rhodopsin domain-containing protein</fullName>
    </recommendedName>
</protein>
<evidence type="ECO:0000259" key="8">
    <source>
        <dbReference type="Pfam" id="PF20684"/>
    </source>
</evidence>
<feature type="transmembrane region" description="Helical" evidence="7">
    <location>
        <begin position="109"/>
        <end position="129"/>
    </location>
</feature>
<proteinExistence type="inferred from homology"/>
<feature type="transmembrane region" description="Helical" evidence="7">
    <location>
        <begin position="221"/>
        <end position="239"/>
    </location>
</feature>
<evidence type="ECO:0000256" key="5">
    <source>
        <dbReference type="ARBA" id="ARBA00038359"/>
    </source>
</evidence>
<comment type="similarity">
    <text evidence="5">Belongs to the SAT4 family.</text>
</comment>
<dbReference type="PANTHER" id="PTHR33048">
    <property type="entry name" value="PTH11-LIKE INTEGRAL MEMBRANE PROTEIN (AFU_ORTHOLOGUE AFUA_5G11245)"/>
    <property type="match status" value="1"/>
</dbReference>
<keyword evidence="3 7" id="KW-1133">Transmembrane helix</keyword>
<evidence type="ECO:0000256" key="7">
    <source>
        <dbReference type="SAM" id="Phobius"/>
    </source>
</evidence>
<dbReference type="OrthoDB" id="4682787at2759"/>
<keyword evidence="10" id="KW-1185">Reference proteome</keyword>
<keyword evidence="4 7" id="KW-0472">Membrane</keyword>
<dbReference type="Proteomes" id="UP000054481">
    <property type="component" value="Unassembled WGS sequence"/>
</dbReference>
<gene>
    <name evidence="9" type="ORF">HIM_11623</name>
</gene>
<feature type="region of interest" description="Disordered" evidence="6">
    <location>
        <begin position="293"/>
        <end position="332"/>
    </location>
</feature>
<evidence type="ECO:0000256" key="6">
    <source>
        <dbReference type="SAM" id="MobiDB-lite"/>
    </source>
</evidence>
<evidence type="ECO:0000256" key="2">
    <source>
        <dbReference type="ARBA" id="ARBA00022692"/>
    </source>
</evidence>
<feature type="domain" description="Rhodopsin" evidence="8">
    <location>
        <begin position="42"/>
        <end position="283"/>
    </location>
</feature>
<name>A0A0F7ZWH5_9HYPO</name>
<dbReference type="AlphaFoldDB" id="A0A0F7ZWH5"/>
<reference evidence="9 10" key="1">
    <citation type="journal article" date="2014" name="Genome Biol. Evol.">
        <title>Comparative genomics and transcriptomics analyses reveal divergent lifestyle features of nematode endoparasitic fungus Hirsutella minnesotensis.</title>
        <authorList>
            <person name="Lai Y."/>
            <person name="Liu K."/>
            <person name="Zhang X."/>
            <person name="Zhang X."/>
            <person name="Li K."/>
            <person name="Wang N."/>
            <person name="Shu C."/>
            <person name="Wu Y."/>
            <person name="Wang C."/>
            <person name="Bushley K.E."/>
            <person name="Xiang M."/>
            <person name="Liu X."/>
        </authorList>
    </citation>
    <scope>NUCLEOTIDE SEQUENCE [LARGE SCALE GENOMIC DNA]</scope>
    <source>
        <strain evidence="9 10">3608</strain>
    </source>
</reference>
<feature type="transmembrane region" description="Helical" evidence="7">
    <location>
        <begin position="182"/>
        <end position="209"/>
    </location>
</feature>
<evidence type="ECO:0000256" key="4">
    <source>
        <dbReference type="ARBA" id="ARBA00023136"/>
    </source>
</evidence>
<evidence type="ECO:0000256" key="1">
    <source>
        <dbReference type="ARBA" id="ARBA00004141"/>
    </source>
</evidence>
<accession>A0A0F7ZWH5</accession>
<evidence type="ECO:0000313" key="10">
    <source>
        <dbReference type="Proteomes" id="UP000054481"/>
    </source>
</evidence>
<feature type="transmembrane region" description="Helical" evidence="7">
    <location>
        <begin position="58"/>
        <end position="76"/>
    </location>
</feature>
<dbReference type="PANTHER" id="PTHR33048:SF96">
    <property type="entry name" value="INTEGRAL MEMBRANE PROTEIN"/>
    <property type="match status" value="1"/>
</dbReference>
<feature type="transmembrane region" description="Helical" evidence="7">
    <location>
        <begin position="259"/>
        <end position="282"/>
    </location>
</feature>
<feature type="transmembrane region" description="Helical" evidence="7">
    <location>
        <begin position="24"/>
        <end position="46"/>
    </location>
</feature>
<evidence type="ECO:0000256" key="3">
    <source>
        <dbReference type="ARBA" id="ARBA00022989"/>
    </source>
</evidence>
<keyword evidence="2 7" id="KW-0812">Transmembrane</keyword>
<organism evidence="9 10">
    <name type="scientific">Hirsutella minnesotensis 3608</name>
    <dbReference type="NCBI Taxonomy" id="1043627"/>
    <lineage>
        <taxon>Eukaryota</taxon>
        <taxon>Fungi</taxon>
        <taxon>Dikarya</taxon>
        <taxon>Ascomycota</taxon>
        <taxon>Pezizomycotina</taxon>
        <taxon>Sordariomycetes</taxon>
        <taxon>Hypocreomycetidae</taxon>
        <taxon>Hypocreales</taxon>
        <taxon>Ophiocordycipitaceae</taxon>
        <taxon>Hirsutella</taxon>
    </lineage>
</organism>
<dbReference type="InterPro" id="IPR049326">
    <property type="entry name" value="Rhodopsin_dom_fungi"/>
</dbReference>
<dbReference type="InterPro" id="IPR052337">
    <property type="entry name" value="SAT4-like"/>
</dbReference>
<dbReference type="SUPFAM" id="SSF82866">
    <property type="entry name" value="Multidrug efflux transporter AcrB transmembrane domain"/>
    <property type="match status" value="1"/>
</dbReference>
<dbReference type="EMBL" id="KQ030781">
    <property type="protein sequence ID" value="KJZ68982.1"/>
    <property type="molecule type" value="Genomic_DNA"/>
</dbReference>
<evidence type="ECO:0000313" key="9">
    <source>
        <dbReference type="EMBL" id="KJZ68982.1"/>
    </source>
</evidence>